<dbReference type="InterPro" id="IPR013785">
    <property type="entry name" value="Aldolase_TIM"/>
</dbReference>
<keyword evidence="6" id="KW-0067">ATP-binding</keyword>
<dbReference type="InterPro" id="IPR034291">
    <property type="entry name" value="TMP_synthase"/>
</dbReference>
<gene>
    <name evidence="13" type="primary">thiE</name>
    <name evidence="16" type="ORF">AB835_09900</name>
</gene>
<dbReference type="InterPro" id="IPR022998">
    <property type="entry name" value="ThiamineP_synth_TenI"/>
</dbReference>
<dbReference type="InterPro" id="IPR004399">
    <property type="entry name" value="HMP/HMP-P_kinase_dom"/>
</dbReference>
<keyword evidence="8 13" id="KW-0784">Thiamine biosynthesis</keyword>
<feature type="binding site" evidence="13">
    <location>
        <position position="370"/>
    </location>
    <ligand>
        <name>Mg(2+)</name>
        <dbReference type="ChEBI" id="CHEBI:18420"/>
    </ligand>
</feature>
<dbReference type="Gene3D" id="3.20.20.70">
    <property type="entry name" value="Aldolase class I"/>
    <property type="match status" value="1"/>
</dbReference>
<dbReference type="GO" id="GO:0000287">
    <property type="term" value="F:magnesium ion binding"/>
    <property type="evidence" value="ECO:0007669"/>
    <property type="project" value="UniProtKB-UniRule"/>
</dbReference>
<accession>A0A1D2QNV1</accession>
<dbReference type="NCBIfam" id="NF002904">
    <property type="entry name" value="PRK03512.1"/>
    <property type="match status" value="1"/>
</dbReference>
<feature type="binding site" evidence="13">
    <location>
        <position position="446"/>
    </location>
    <ligand>
        <name>2-[(2R,5Z)-2-carboxy-4-methylthiazol-5(2H)-ylidene]ethyl phosphate</name>
        <dbReference type="ChEBI" id="CHEBI:62899"/>
    </ligand>
</feature>
<feature type="domain" description="Pyridoxamine kinase/Phosphomethylpyrimidine kinase" evidence="15">
    <location>
        <begin position="16"/>
        <end position="253"/>
    </location>
</feature>
<evidence type="ECO:0000256" key="12">
    <source>
        <dbReference type="ARBA" id="ARBA00047883"/>
    </source>
</evidence>
<keyword evidence="3 13" id="KW-0479">Metal-binding</keyword>
<feature type="binding site" evidence="13">
    <location>
        <begin position="415"/>
        <end position="417"/>
    </location>
    <ligand>
        <name>2-[(2R,5Z)-2-carboxy-4-methylthiazol-5(2H)-ylidene]ethyl phosphate</name>
        <dbReference type="ChEBI" id="CHEBI:62899"/>
    </ligand>
</feature>
<evidence type="ECO:0000256" key="10">
    <source>
        <dbReference type="ARBA" id="ARBA00047334"/>
    </source>
</evidence>
<dbReference type="GO" id="GO:0004789">
    <property type="term" value="F:thiamine-phosphate diphosphorylase activity"/>
    <property type="evidence" value="ECO:0007669"/>
    <property type="project" value="UniProtKB-UniRule"/>
</dbReference>
<proteinExistence type="inferred from homology"/>
<dbReference type="FunFam" id="3.20.20.70:FF:000064">
    <property type="entry name" value="Thiamine-phosphate synthase"/>
    <property type="match status" value="1"/>
</dbReference>
<evidence type="ECO:0000256" key="8">
    <source>
        <dbReference type="ARBA" id="ARBA00022977"/>
    </source>
</evidence>
<dbReference type="PANTHER" id="PTHR20858">
    <property type="entry name" value="PHOSPHOMETHYLPYRIMIDINE KINASE"/>
    <property type="match status" value="1"/>
</dbReference>
<comment type="pathway">
    <text evidence="1 13">Cofactor biosynthesis; thiamine diphosphate biosynthesis; thiamine phosphate from 4-amino-2-methyl-5-diphosphomethylpyrimidine and 4-methyl-5-(2-phosphoethyl)-thiazole: step 1/1.</text>
</comment>
<dbReference type="GO" id="GO:0009228">
    <property type="term" value="P:thiamine biosynthetic process"/>
    <property type="evidence" value="ECO:0007669"/>
    <property type="project" value="UniProtKB-KW"/>
</dbReference>
<comment type="similarity">
    <text evidence="13">Belongs to the thiamine-phosphate synthase family.</text>
</comment>
<evidence type="ECO:0000259" key="15">
    <source>
        <dbReference type="Pfam" id="PF08543"/>
    </source>
</evidence>
<comment type="catalytic activity">
    <reaction evidence="12 13">
        <text>2-[(2R,5Z)-2-carboxy-4-methylthiazol-5(2H)-ylidene]ethyl phosphate + 4-amino-2-methyl-5-(diphosphooxymethyl)pyrimidine + 2 H(+) = thiamine phosphate + CO2 + diphosphate</text>
        <dbReference type="Rhea" id="RHEA:47844"/>
        <dbReference type="ChEBI" id="CHEBI:15378"/>
        <dbReference type="ChEBI" id="CHEBI:16526"/>
        <dbReference type="ChEBI" id="CHEBI:33019"/>
        <dbReference type="ChEBI" id="CHEBI:37575"/>
        <dbReference type="ChEBI" id="CHEBI:57841"/>
        <dbReference type="ChEBI" id="CHEBI:62899"/>
        <dbReference type="EC" id="2.5.1.3"/>
    </reaction>
</comment>
<dbReference type="GO" id="GO:0009229">
    <property type="term" value="P:thiamine diphosphate biosynthetic process"/>
    <property type="evidence" value="ECO:0007669"/>
    <property type="project" value="UniProtKB-UniRule"/>
</dbReference>
<dbReference type="PANTHER" id="PTHR20858:SF17">
    <property type="entry name" value="HYDROXYMETHYLPYRIMIDINE_PHOSPHOMETHYLPYRIMIDINE KINASE THI20-RELATED"/>
    <property type="match status" value="1"/>
</dbReference>
<evidence type="ECO:0000256" key="6">
    <source>
        <dbReference type="ARBA" id="ARBA00022840"/>
    </source>
</evidence>
<dbReference type="GO" id="GO:0005829">
    <property type="term" value="C:cytosol"/>
    <property type="evidence" value="ECO:0007669"/>
    <property type="project" value="TreeGrafter"/>
</dbReference>
<feature type="binding site" evidence="13">
    <location>
        <position position="350"/>
    </location>
    <ligand>
        <name>4-amino-2-methyl-5-(diphosphooxymethyl)pyrimidine</name>
        <dbReference type="ChEBI" id="CHEBI:57841"/>
    </ligand>
</feature>
<protein>
    <recommendedName>
        <fullName evidence="13">Thiamine-phosphate synthase</fullName>
        <shortName evidence="13">TP synthase</shortName>
        <shortName evidence="13">TPS</shortName>
        <ecNumber evidence="13">2.5.1.3</ecNumber>
    </recommendedName>
    <alternativeName>
        <fullName evidence="13">Thiamine-phosphate pyrophosphorylase</fullName>
        <shortName evidence="13">TMP pyrophosphorylase</shortName>
        <shortName evidence="13">TMP-PPase</shortName>
    </alternativeName>
</protein>
<dbReference type="InterPro" id="IPR036206">
    <property type="entry name" value="ThiamineP_synth_sf"/>
</dbReference>
<dbReference type="GO" id="GO:0008902">
    <property type="term" value="F:hydroxymethylpyrimidine kinase activity"/>
    <property type="evidence" value="ECO:0007669"/>
    <property type="project" value="TreeGrafter"/>
</dbReference>
<comment type="catalytic activity">
    <reaction evidence="11 13">
        <text>2-(2-carboxy-4-methylthiazol-5-yl)ethyl phosphate + 4-amino-2-methyl-5-(diphosphooxymethyl)pyrimidine + 2 H(+) = thiamine phosphate + CO2 + diphosphate</text>
        <dbReference type="Rhea" id="RHEA:47848"/>
        <dbReference type="ChEBI" id="CHEBI:15378"/>
        <dbReference type="ChEBI" id="CHEBI:16526"/>
        <dbReference type="ChEBI" id="CHEBI:33019"/>
        <dbReference type="ChEBI" id="CHEBI:37575"/>
        <dbReference type="ChEBI" id="CHEBI:57841"/>
        <dbReference type="ChEBI" id="CHEBI:62890"/>
        <dbReference type="EC" id="2.5.1.3"/>
    </reaction>
</comment>
<evidence type="ECO:0000256" key="11">
    <source>
        <dbReference type="ARBA" id="ARBA00047851"/>
    </source>
</evidence>
<keyword evidence="2 13" id="KW-0808">Transferase</keyword>
<dbReference type="SUPFAM" id="SSF53613">
    <property type="entry name" value="Ribokinase-like"/>
    <property type="match status" value="1"/>
</dbReference>
<dbReference type="UniPathway" id="UPA00060">
    <property type="reaction ID" value="UER00138"/>
</dbReference>
<dbReference type="Proteomes" id="UP000242502">
    <property type="component" value="Unassembled WGS sequence"/>
</dbReference>
<dbReference type="CDD" id="cd00564">
    <property type="entry name" value="TMP_TenI"/>
    <property type="match status" value="1"/>
</dbReference>
<evidence type="ECO:0000256" key="3">
    <source>
        <dbReference type="ARBA" id="ARBA00022723"/>
    </source>
</evidence>
<dbReference type="NCBIfam" id="TIGR00693">
    <property type="entry name" value="thiE"/>
    <property type="match status" value="1"/>
</dbReference>
<comment type="cofactor">
    <cofactor evidence="13">
        <name>Mg(2+)</name>
        <dbReference type="ChEBI" id="CHEBI:18420"/>
    </cofactor>
    <text evidence="13">Binds 1 Mg(2+) ion per subunit.</text>
</comment>
<comment type="catalytic activity">
    <reaction evidence="10 13">
        <text>4-methyl-5-(2-phosphooxyethyl)-thiazole + 4-amino-2-methyl-5-(diphosphooxymethyl)pyrimidine + H(+) = thiamine phosphate + diphosphate</text>
        <dbReference type="Rhea" id="RHEA:22328"/>
        <dbReference type="ChEBI" id="CHEBI:15378"/>
        <dbReference type="ChEBI" id="CHEBI:33019"/>
        <dbReference type="ChEBI" id="CHEBI:37575"/>
        <dbReference type="ChEBI" id="CHEBI:57841"/>
        <dbReference type="ChEBI" id="CHEBI:58296"/>
        <dbReference type="EC" id="2.5.1.3"/>
    </reaction>
</comment>
<dbReference type="InterPro" id="IPR029056">
    <property type="entry name" value="Ribokinase-like"/>
</dbReference>
<feature type="binding site" evidence="13">
    <location>
        <position position="351"/>
    </location>
    <ligand>
        <name>Mg(2+)</name>
        <dbReference type="ChEBI" id="CHEBI:18420"/>
    </ligand>
</feature>
<feature type="binding site" evidence="13">
    <location>
        <position position="389"/>
    </location>
    <ligand>
        <name>4-amino-2-methyl-5-(diphosphooxymethyl)pyrimidine</name>
        <dbReference type="ChEBI" id="CHEBI:57841"/>
    </ligand>
</feature>
<dbReference type="NCBIfam" id="TIGR00097">
    <property type="entry name" value="HMP-P_kinase"/>
    <property type="match status" value="1"/>
</dbReference>
<keyword evidence="5" id="KW-0418">Kinase</keyword>
<keyword evidence="9" id="KW-0511">Multifunctional enzyme</keyword>
<feature type="binding site" evidence="13">
    <location>
        <begin position="318"/>
        <end position="322"/>
    </location>
    <ligand>
        <name>4-amino-2-methyl-5-(diphosphooxymethyl)pyrimidine</name>
        <dbReference type="ChEBI" id="CHEBI:57841"/>
    </ligand>
</feature>
<dbReference type="GO" id="GO:0008972">
    <property type="term" value="F:phosphomethylpyrimidine kinase activity"/>
    <property type="evidence" value="ECO:0007669"/>
    <property type="project" value="InterPro"/>
</dbReference>
<evidence type="ECO:0000256" key="7">
    <source>
        <dbReference type="ARBA" id="ARBA00022842"/>
    </source>
</evidence>
<dbReference type="Gene3D" id="3.40.1190.20">
    <property type="match status" value="1"/>
</dbReference>
<dbReference type="STRING" id="62101.AB835_09900"/>
<feature type="domain" description="Thiamine phosphate synthase/TenI" evidence="14">
    <location>
        <begin position="301"/>
        <end position="469"/>
    </location>
</feature>
<name>A0A1D2QNV1_9GAMM</name>
<comment type="caution">
    <text evidence="16">The sequence shown here is derived from an EMBL/GenBank/DDBJ whole genome shotgun (WGS) entry which is preliminary data.</text>
</comment>
<dbReference type="InterPro" id="IPR013749">
    <property type="entry name" value="PM/HMP-P_kinase-1"/>
</dbReference>
<feature type="binding site" evidence="13">
    <location>
        <begin position="466"/>
        <end position="467"/>
    </location>
    <ligand>
        <name>2-[(2R,5Z)-2-carboxy-4-methylthiazol-5(2H)-ylidene]ethyl phosphate</name>
        <dbReference type="ChEBI" id="CHEBI:62899"/>
    </ligand>
</feature>
<comment type="function">
    <text evidence="13">Condenses 4-methyl-5-(beta-hydroxyethyl)thiazole monophosphate (THZ-P) and 2-methyl-4-amino-5-hydroxymethyl pyrimidine pyrophosphate (HMP-PP) to form thiamine monophosphate (TMP).</text>
</comment>
<dbReference type="Pfam" id="PF02581">
    <property type="entry name" value="TMP-TENI"/>
    <property type="match status" value="1"/>
</dbReference>
<evidence type="ECO:0000256" key="1">
    <source>
        <dbReference type="ARBA" id="ARBA00005165"/>
    </source>
</evidence>
<reference evidence="16 17" key="1">
    <citation type="journal article" date="2016" name="Appl. Environ. Microbiol.">
        <title>Lack of Overt Genome Reduction in the Bryostatin-Producing Bryozoan Symbiont "Candidatus Endobugula sertula".</title>
        <authorList>
            <person name="Miller I.J."/>
            <person name="Vanee N."/>
            <person name="Fong S.S."/>
            <person name="Lim-Fong G.E."/>
            <person name="Kwan J.C."/>
        </authorList>
    </citation>
    <scope>NUCLEOTIDE SEQUENCE [LARGE SCALE GENOMIC DNA]</scope>
    <source>
        <strain evidence="16">AB1-4</strain>
    </source>
</reference>
<evidence type="ECO:0000256" key="2">
    <source>
        <dbReference type="ARBA" id="ARBA00022679"/>
    </source>
</evidence>
<dbReference type="HAMAP" id="MF_00097">
    <property type="entry name" value="TMP_synthase"/>
    <property type="match status" value="1"/>
</dbReference>
<evidence type="ECO:0000259" key="14">
    <source>
        <dbReference type="Pfam" id="PF02581"/>
    </source>
</evidence>
<evidence type="ECO:0000313" key="17">
    <source>
        <dbReference type="Proteomes" id="UP000242502"/>
    </source>
</evidence>
<evidence type="ECO:0000256" key="4">
    <source>
        <dbReference type="ARBA" id="ARBA00022741"/>
    </source>
</evidence>
<evidence type="ECO:0000256" key="13">
    <source>
        <dbReference type="HAMAP-Rule" id="MF_00097"/>
    </source>
</evidence>
<feature type="binding site" evidence="13">
    <location>
        <position position="418"/>
    </location>
    <ligand>
        <name>4-amino-2-methyl-5-(diphosphooxymethyl)pyrimidine</name>
        <dbReference type="ChEBI" id="CHEBI:57841"/>
    </ligand>
</feature>
<dbReference type="Pfam" id="PF08543">
    <property type="entry name" value="Phos_pyr_kin"/>
    <property type="match status" value="1"/>
</dbReference>
<sequence>MNFKTKPIAWTIAASDSGGGAGIQADLKTFFDLGVHGCSAITAITAQNTQGVYAVDVTYADSLQQQLRALVVDLPPAAIKIGVLPSVEAVAIVIETLKKLGHCSVIFDTVMAPTFGQAFSSDDLLPIFFELLPYIDILTPNIPEAEKLTGIRIDDCESRQRAAKKLCSMGATAVLLKGGHGEGDYCQDLYLSTDDTFWLSQQKHQTHHTHGTGCTLSSAMAAFIAQGKSMRDAVVLANAYVNKGIRLAPPLAKQKRGAVVQTAWPDDLSAFPQISLTAKEINLAPMPVCESRRWGLYPVVDSVEWLEKLLRLGVKTLQIRVKDMPESALEDIIKKAVELEHQYQARLFINDYWQLAIKYKAYGVHLGQEDVADADMEAIRVAGLRLGISTHGEYEFSYAATFKPSYLAIGAIFPTDTKEVIEVGLSNLYRWAGILDNHYPLVAIGGINQNNIDSVLASGVGAIAVVSAITKADDYIASTAQLNQIISRYS</sequence>
<evidence type="ECO:0000256" key="5">
    <source>
        <dbReference type="ARBA" id="ARBA00022777"/>
    </source>
</evidence>
<dbReference type="SUPFAM" id="SSF51391">
    <property type="entry name" value="Thiamin phosphate synthase"/>
    <property type="match status" value="1"/>
</dbReference>
<dbReference type="CDD" id="cd01169">
    <property type="entry name" value="HMPP_kinase"/>
    <property type="match status" value="1"/>
</dbReference>
<keyword evidence="4" id="KW-0547">Nucleotide-binding</keyword>
<dbReference type="AlphaFoldDB" id="A0A1D2QNV1"/>
<dbReference type="FunFam" id="3.40.1190.20:FF:000003">
    <property type="entry name" value="Phosphomethylpyrimidine kinase ThiD"/>
    <property type="match status" value="1"/>
</dbReference>
<evidence type="ECO:0000313" key="16">
    <source>
        <dbReference type="EMBL" id="ODS23259.1"/>
    </source>
</evidence>
<dbReference type="EMBL" id="MDLC01000034">
    <property type="protein sequence ID" value="ODS23259.1"/>
    <property type="molecule type" value="Genomic_DNA"/>
</dbReference>
<keyword evidence="7 13" id="KW-0460">Magnesium</keyword>
<evidence type="ECO:0000256" key="9">
    <source>
        <dbReference type="ARBA" id="ARBA00023268"/>
    </source>
</evidence>
<dbReference type="EC" id="2.5.1.3" evidence="13"/>
<organism evidence="16 17">
    <name type="scientific">Candidatus Endobugula sertula</name>
    <name type="common">Bugula neritina bacterial symbiont</name>
    <dbReference type="NCBI Taxonomy" id="62101"/>
    <lineage>
        <taxon>Bacteria</taxon>
        <taxon>Pseudomonadati</taxon>
        <taxon>Pseudomonadota</taxon>
        <taxon>Gammaproteobacteria</taxon>
        <taxon>Cellvibrionales</taxon>
        <taxon>Cellvibrionaceae</taxon>
        <taxon>Candidatus Endobugula</taxon>
    </lineage>
</organism>
<dbReference type="GO" id="GO:0005524">
    <property type="term" value="F:ATP binding"/>
    <property type="evidence" value="ECO:0007669"/>
    <property type="project" value="UniProtKB-KW"/>
</dbReference>